<name>A0A8E2EW87_9PEZI</name>
<dbReference type="SUPFAM" id="SSF48371">
    <property type="entry name" value="ARM repeat"/>
    <property type="match status" value="1"/>
</dbReference>
<evidence type="ECO:0000256" key="5">
    <source>
        <dbReference type="SAM" id="MobiDB-lite"/>
    </source>
</evidence>
<evidence type="ECO:0000259" key="6">
    <source>
        <dbReference type="Pfam" id="PF08167"/>
    </source>
</evidence>
<feature type="compositionally biased region" description="Low complexity" evidence="5">
    <location>
        <begin position="774"/>
        <end position="784"/>
    </location>
</feature>
<dbReference type="EMBL" id="KV750173">
    <property type="protein sequence ID" value="OCL05931.1"/>
    <property type="molecule type" value="Genomic_DNA"/>
</dbReference>
<evidence type="ECO:0000313" key="8">
    <source>
        <dbReference type="Proteomes" id="UP000250140"/>
    </source>
</evidence>
<organism evidence="7 8">
    <name type="scientific">Glonium stellatum</name>
    <dbReference type="NCBI Taxonomy" id="574774"/>
    <lineage>
        <taxon>Eukaryota</taxon>
        <taxon>Fungi</taxon>
        <taxon>Dikarya</taxon>
        <taxon>Ascomycota</taxon>
        <taxon>Pezizomycotina</taxon>
        <taxon>Dothideomycetes</taxon>
        <taxon>Pleosporomycetidae</taxon>
        <taxon>Gloniales</taxon>
        <taxon>Gloniaceae</taxon>
        <taxon>Glonium</taxon>
    </lineage>
</organism>
<keyword evidence="4" id="KW-0539">Nucleus</keyword>
<proteinExistence type="inferred from homology"/>
<accession>A0A8E2EW87</accession>
<comment type="similarity">
    <text evidence="2">Belongs to the RIX1/PELP1 family.</text>
</comment>
<dbReference type="GO" id="GO:0005634">
    <property type="term" value="C:nucleus"/>
    <property type="evidence" value="ECO:0007669"/>
    <property type="project" value="UniProtKB-SubCell"/>
</dbReference>
<feature type="compositionally biased region" description="Polar residues" evidence="5">
    <location>
        <begin position="749"/>
        <end position="766"/>
    </location>
</feature>
<evidence type="ECO:0000256" key="1">
    <source>
        <dbReference type="ARBA" id="ARBA00004123"/>
    </source>
</evidence>
<feature type="compositionally biased region" description="Acidic residues" evidence="5">
    <location>
        <begin position="621"/>
        <end position="642"/>
    </location>
</feature>
<dbReference type="InterPro" id="IPR012583">
    <property type="entry name" value="RIX1_N"/>
</dbReference>
<feature type="region of interest" description="Disordered" evidence="5">
    <location>
        <begin position="749"/>
        <end position="806"/>
    </location>
</feature>
<evidence type="ECO:0000313" key="7">
    <source>
        <dbReference type="EMBL" id="OCL05931.1"/>
    </source>
</evidence>
<gene>
    <name evidence="7" type="ORF">AOQ84DRAFT_88028</name>
</gene>
<feature type="domain" description="Pre-rRNA-processing protein RIX1 N-terminal" evidence="6">
    <location>
        <begin position="13"/>
        <end position="213"/>
    </location>
</feature>
<dbReference type="Proteomes" id="UP000250140">
    <property type="component" value="Unassembled WGS sequence"/>
</dbReference>
<dbReference type="InterPro" id="IPR016024">
    <property type="entry name" value="ARM-type_fold"/>
</dbReference>
<feature type="region of interest" description="Disordered" evidence="5">
    <location>
        <begin position="668"/>
        <end position="720"/>
    </location>
</feature>
<dbReference type="OrthoDB" id="20900at2759"/>
<dbReference type="PANTHER" id="PTHR34105">
    <property type="entry name" value="PROLINE-, GLUTAMIC ACID- AND LEUCINE-RICH PROTEIN 1"/>
    <property type="match status" value="1"/>
</dbReference>
<dbReference type="GO" id="GO:0006364">
    <property type="term" value="P:rRNA processing"/>
    <property type="evidence" value="ECO:0007669"/>
    <property type="project" value="TreeGrafter"/>
</dbReference>
<sequence length="806" mass="87168">MAPQGVGGSTATLKAITFRIASTPASQLPQQIPAISASLPRCKDLISASQVSSPKDASENAVVIHKYKTQLSTLLQDRTTQGRWTAVVLIKATIEIGGWEVLQKSGPWVRGLLSILTKPDPPTTKKLSIITLTRIFMHTRDYPTLVREITTPSLPTFIQSCLNIITLRGSNPLLHTVLESFNQLLPRHPTIFRTFRTQMQQILVQVLAPTPSSTVKLADNQVSNFFVSSEISKSARQLYIQLHQCAPKAASTEEWENLFKDAVSNVHYVANKVFRAVVEDWQSVLGANPVSNGQTLDTIMEDIGPDLMGLSGWSGVYAGSERMIGLLLLLKELVAIPTATAVNFRLGSLMDLLNRIFSLTVPSYSKATDWQNSVRFNNQISREEREQLWAVLPHIHIAAMEIILTLLERFEQTLNPLVIGILDQLTWIFNAEKDVIGVRTIVYSAISGLLNLSGATLPKSSIDPLGSIIHFCCGDILPQEPVTSQTKAASTVTKGNGNSTNQSAINADTFLGASNAPKTPAADFAGLRAAAHVLLPILLSKLPTQYISDSLRTRMDRTAVLAQHKEAMVASVLNPPAKKSGRPVASIMPLLARSYPHNRDVEGLLRPRMPVIRTGNAASALDDEEDDEQGEEAELDSADDASQESIRVDIENKETAMEEAIPSRLAIGDEGSGAHRSTAITPAQPGLNSLTDTFVDTAPGNVTEKSTKRTQPESIVTPPSPKRVRLETLSQSKVTVPETGLTTGIASATSNLSIEPNSAPQSTTPIVTDPTPLSTTRAAASTNDTDSDNDDDFGALVLGQDSDEED</sequence>
<comment type="subcellular location">
    <subcellularLocation>
        <location evidence="1">Nucleus</location>
    </subcellularLocation>
</comment>
<dbReference type="AlphaFoldDB" id="A0A8E2EW87"/>
<feature type="compositionally biased region" description="Polar residues" evidence="5">
    <location>
        <begin position="678"/>
        <end position="694"/>
    </location>
</feature>
<feature type="region of interest" description="Disordered" evidence="5">
    <location>
        <begin position="615"/>
        <end position="645"/>
    </location>
</feature>
<evidence type="ECO:0000256" key="2">
    <source>
        <dbReference type="ARBA" id="ARBA00010511"/>
    </source>
</evidence>
<evidence type="ECO:0000256" key="3">
    <source>
        <dbReference type="ARBA" id="ARBA00021502"/>
    </source>
</evidence>
<dbReference type="PANTHER" id="PTHR34105:SF1">
    <property type="entry name" value="PROLINE-, GLUTAMIC ACID- AND LEUCINE-RICH PROTEIN 1"/>
    <property type="match status" value="1"/>
</dbReference>
<keyword evidence="8" id="KW-1185">Reference proteome</keyword>
<reference evidence="7 8" key="1">
    <citation type="journal article" date="2016" name="Nat. Commun.">
        <title>Ectomycorrhizal ecology is imprinted in the genome of the dominant symbiotic fungus Cenococcum geophilum.</title>
        <authorList>
            <consortium name="DOE Joint Genome Institute"/>
            <person name="Peter M."/>
            <person name="Kohler A."/>
            <person name="Ohm R.A."/>
            <person name="Kuo A."/>
            <person name="Krutzmann J."/>
            <person name="Morin E."/>
            <person name="Arend M."/>
            <person name="Barry K.W."/>
            <person name="Binder M."/>
            <person name="Choi C."/>
            <person name="Clum A."/>
            <person name="Copeland A."/>
            <person name="Grisel N."/>
            <person name="Haridas S."/>
            <person name="Kipfer T."/>
            <person name="LaButti K."/>
            <person name="Lindquist E."/>
            <person name="Lipzen A."/>
            <person name="Maire R."/>
            <person name="Meier B."/>
            <person name="Mihaltcheva S."/>
            <person name="Molinier V."/>
            <person name="Murat C."/>
            <person name="Poggeler S."/>
            <person name="Quandt C.A."/>
            <person name="Sperisen C."/>
            <person name="Tritt A."/>
            <person name="Tisserant E."/>
            <person name="Crous P.W."/>
            <person name="Henrissat B."/>
            <person name="Nehls U."/>
            <person name="Egli S."/>
            <person name="Spatafora J.W."/>
            <person name="Grigoriev I.V."/>
            <person name="Martin F.M."/>
        </authorList>
    </citation>
    <scope>NUCLEOTIDE SEQUENCE [LARGE SCALE GENOMIC DNA]</scope>
    <source>
        <strain evidence="7 8">CBS 207.34</strain>
    </source>
</reference>
<evidence type="ECO:0000256" key="4">
    <source>
        <dbReference type="ARBA" id="ARBA00023242"/>
    </source>
</evidence>
<protein>
    <recommendedName>
        <fullName evidence="3">Pre-rRNA-processing protein RIX1</fullName>
    </recommendedName>
</protein>
<dbReference type="Pfam" id="PF08167">
    <property type="entry name" value="RIX1"/>
    <property type="match status" value="1"/>
</dbReference>